<gene>
    <name evidence="12" type="ORF">BTE48_05175</name>
</gene>
<dbReference type="InterPro" id="IPR024478">
    <property type="entry name" value="HlyB_4HB_MCP"/>
</dbReference>
<evidence type="ECO:0000313" key="12">
    <source>
        <dbReference type="EMBL" id="OPX56360.1"/>
    </source>
</evidence>
<evidence type="ECO:0000256" key="9">
    <source>
        <dbReference type="SAM" id="Phobius"/>
    </source>
</evidence>
<evidence type="ECO:0000256" key="2">
    <source>
        <dbReference type="ARBA" id="ARBA00022692"/>
    </source>
</evidence>
<protein>
    <recommendedName>
        <fullName evidence="14">Methyl-accepting chemotaxis protein</fullName>
    </recommendedName>
</protein>
<evidence type="ECO:0000256" key="8">
    <source>
        <dbReference type="SAM" id="MobiDB-lite"/>
    </source>
</evidence>
<dbReference type="CDD" id="cd11386">
    <property type="entry name" value="MCP_signal"/>
    <property type="match status" value="1"/>
</dbReference>
<reference evidence="12 13" key="1">
    <citation type="submission" date="2017-01" db="EMBL/GenBank/DDBJ databases">
        <title>Genome Sequencing of a Marine Spirillum, Oceanospirillum multiglobuliferum ATCC 33336, from Japan.</title>
        <authorList>
            <person name="Carney J.G."/>
            <person name="Trachtenberg A.M."/>
            <person name="Rheaume B.A."/>
            <person name="Linnane J.D."/>
            <person name="Pitts N.L."/>
            <person name="Mykles D.L."/>
            <person name="Maclea K.S."/>
        </authorList>
    </citation>
    <scope>NUCLEOTIDE SEQUENCE [LARGE SCALE GENOMIC DNA]</scope>
    <source>
        <strain evidence="12 13">ATCC 33336</strain>
    </source>
</reference>
<dbReference type="GO" id="GO:0004888">
    <property type="term" value="F:transmembrane signaling receptor activity"/>
    <property type="evidence" value="ECO:0007669"/>
    <property type="project" value="InterPro"/>
</dbReference>
<dbReference type="EMBL" id="MTSM01000004">
    <property type="protein sequence ID" value="OPX56360.1"/>
    <property type="molecule type" value="Genomic_DNA"/>
</dbReference>
<evidence type="ECO:0000256" key="5">
    <source>
        <dbReference type="ARBA" id="ARBA00023224"/>
    </source>
</evidence>
<dbReference type="Pfam" id="PF00672">
    <property type="entry name" value="HAMP"/>
    <property type="match status" value="1"/>
</dbReference>
<dbReference type="AlphaFoldDB" id="A0A1T4LU46"/>
<dbReference type="Proteomes" id="UP000191418">
    <property type="component" value="Unassembled WGS sequence"/>
</dbReference>
<evidence type="ECO:0000259" key="10">
    <source>
        <dbReference type="PROSITE" id="PS50111"/>
    </source>
</evidence>
<dbReference type="SMART" id="SM00304">
    <property type="entry name" value="HAMP"/>
    <property type="match status" value="2"/>
</dbReference>
<name>A0A1T4LU46_9GAMM</name>
<dbReference type="PROSITE" id="PS50111">
    <property type="entry name" value="CHEMOTAXIS_TRANSDUC_2"/>
    <property type="match status" value="1"/>
</dbReference>
<dbReference type="InterPro" id="IPR004089">
    <property type="entry name" value="MCPsignal_dom"/>
</dbReference>
<dbReference type="InterPro" id="IPR003660">
    <property type="entry name" value="HAMP_dom"/>
</dbReference>
<comment type="subcellular location">
    <subcellularLocation>
        <location evidence="1">Membrane</location>
        <topology evidence="1">Multi-pass membrane protein</topology>
    </subcellularLocation>
</comment>
<dbReference type="PROSITE" id="PS50885">
    <property type="entry name" value="HAMP"/>
    <property type="match status" value="1"/>
</dbReference>
<dbReference type="Pfam" id="PF00015">
    <property type="entry name" value="MCPsignal"/>
    <property type="match status" value="1"/>
</dbReference>
<keyword evidence="4 9" id="KW-0472">Membrane</keyword>
<feature type="domain" description="HAMP" evidence="11">
    <location>
        <begin position="212"/>
        <end position="265"/>
    </location>
</feature>
<dbReference type="GO" id="GO:0016020">
    <property type="term" value="C:membrane"/>
    <property type="evidence" value="ECO:0007669"/>
    <property type="project" value="UniProtKB-SubCell"/>
</dbReference>
<keyword evidence="13" id="KW-1185">Reference proteome</keyword>
<dbReference type="GO" id="GO:0006935">
    <property type="term" value="P:chemotaxis"/>
    <property type="evidence" value="ECO:0007669"/>
    <property type="project" value="InterPro"/>
</dbReference>
<dbReference type="CDD" id="cd06225">
    <property type="entry name" value="HAMP"/>
    <property type="match status" value="1"/>
</dbReference>
<evidence type="ECO:0000256" key="7">
    <source>
        <dbReference type="PROSITE-ProRule" id="PRU00284"/>
    </source>
</evidence>
<proteinExistence type="inferred from homology"/>
<evidence type="ECO:0000259" key="11">
    <source>
        <dbReference type="PROSITE" id="PS50885"/>
    </source>
</evidence>
<evidence type="ECO:0000256" key="1">
    <source>
        <dbReference type="ARBA" id="ARBA00004141"/>
    </source>
</evidence>
<dbReference type="InterPro" id="IPR004090">
    <property type="entry name" value="Chemotax_Me-accpt_rcpt"/>
</dbReference>
<evidence type="ECO:0000256" key="6">
    <source>
        <dbReference type="ARBA" id="ARBA00029447"/>
    </source>
</evidence>
<dbReference type="Pfam" id="PF12729">
    <property type="entry name" value="4HB_MCP_1"/>
    <property type="match status" value="1"/>
</dbReference>
<feature type="compositionally biased region" description="Low complexity" evidence="8">
    <location>
        <begin position="280"/>
        <end position="296"/>
    </location>
</feature>
<dbReference type="STRING" id="64969.SAMN02745127_00532"/>
<evidence type="ECO:0000313" key="13">
    <source>
        <dbReference type="Proteomes" id="UP000191418"/>
    </source>
</evidence>
<dbReference type="OrthoDB" id="2489132at2"/>
<keyword evidence="5 7" id="KW-0807">Transducer</keyword>
<dbReference type="SMART" id="SM00283">
    <property type="entry name" value="MA"/>
    <property type="match status" value="1"/>
</dbReference>
<keyword evidence="2 9" id="KW-0812">Transmembrane</keyword>
<dbReference type="RefSeq" id="WP_159445569.1">
    <property type="nucleotide sequence ID" value="NZ_FUXG01000003.1"/>
</dbReference>
<dbReference type="PANTHER" id="PTHR32089:SF119">
    <property type="entry name" value="METHYL-ACCEPTING CHEMOTAXIS PROTEIN CTPL"/>
    <property type="match status" value="1"/>
</dbReference>
<organism evidence="12 13">
    <name type="scientific">Oceanospirillum multiglobuliferum</name>
    <dbReference type="NCBI Taxonomy" id="64969"/>
    <lineage>
        <taxon>Bacteria</taxon>
        <taxon>Pseudomonadati</taxon>
        <taxon>Pseudomonadota</taxon>
        <taxon>Gammaproteobacteria</taxon>
        <taxon>Oceanospirillales</taxon>
        <taxon>Oceanospirillaceae</taxon>
        <taxon>Oceanospirillum</taxon>
    </lineage>
</organism>
<feature type="transmembrane region" description="Helical" evidence="9">
    <location>
        <begin position="190"/>
        <end position="211"/>
    </location>
</feature>
<evidence type="ECO:0000256" key="3">
    <source>
        <dbReference type="ARBA" id="ARBA00022989"/>
    </source>
</evidence>
<feature type="transmembrane region" description="Helical" evidence="9">
    <location>
        <begin position="12"/>
        <end position="29"/>
    </location>
</feature>
<dbReference type="Gene3D" id="1.10.287.950">
    <property type="entry name" value="Methyl-accepting chemotaxis protein"/>
    <property type="match status" value="1"/>
</dbReference>
<comment type="caution">
    <text evidence="12">The sequence shown here is derived from an EMBL/GenBank/DDBJ whole genome shotgun (WGS) entry which is preliminary data.</text>
</comment>
<dbReference type="GO" id="GO:0007165">
    <property type="term" value="P:signal transduction"/>
    <property type="evidence" value="ECO:0007669"/>
    <property type="project" value="UniProtKB-KW"/>
</dbReference>
<comment type="similarity">
    <text evidence="6">Belongs to the methyl-accepting chemotaxis (MCP) protein family.</text>
</comment>
<feature type="region of interest" description="Disordered" evidence="8">
    <location>
        <begin position="278"/>
        <end position="298"/>
    </location>
</feature>
<dbReference type="SUPFAM" id="SSF58104">
    <property type="entry name" value="Methyl-accepting chemotaxis protein (MCP) signaling domain"/>
    <property type="match status" value="1"/>
</dbReference>
<feature type="domain" description="Methyl-accepting transducer" evidence="10">
    <location>
        <begin position="270"/>
        <end position="506"/>
    </location>
</feature>
<sequence length="542" mass="58938">MLNQISVGKKLLLMLMVPIFGLFVLFSIAKSQINMFDDGLDRIYDDRVVPLTDLYHISVDYAVFIIDAVNKANAGLMSAEQAKKGIEEAQGRIQKHWQAYSSTTLTPEEARLANEAQSLFKNADRAITQLLPALGQLSGTSKGQLDQFDGELYQTIDPISDKIAELIELQLRVAGEERQSLKTTYEQDTILVIVGLVLIITLVIVAGWLVARSITGPLESMRRSILHIEANHDLTERIQISGQDEVAAIGTAFNGMLDQFQKLVGQVTNAVHQLTQEAHSMSQSSQSTSQGMMRQQAETDHVATAMNEMVATIQEVARHAAEAETAAQTTRSESEAGDKVLQENNKIIEALASEVENASTVVGSLEQEAQNIAVVIDVIKGIAEQTNLLALNAAIEAARAGEQGRGFAVVADEVRNLAQQTQNSTKEIEDAIERVQQGSRNAVLAMASSKERAQQGLKQSERTSEALAQVTHHVTLISDMNSQIATAVEQQSATADEMNQSIVNIAEVTRESSAASNQTASTSEELSQLSSELQKVVSRFKV</sequence>
<dbReference type="PRINTS" id="PR00260">
    <property type="entry name" value="CHEMTRNSDUCR"/>
</dbReference>
<evidence type="ECO:0000256" key="4">
    <source>
        <dbReference type="ARBA" id="ARBA00023136"/>
    </source>
</evidence>
<dbReference type="FunFam" id="1.10.287.950:FF:000001">
    <property type="entry name" value="Methyl-accepting chemotaxis sensory transducer"/>
    <property type="match status" value="1"/>
</dbReference>
<dbReference type="PANTHER" id="PTHR32089">
    <property type="entry name" value="METHYL-ACCEPTING CHEMOTAXIS PROTEIN MCPB"/>
    <property type="match status" value="1"/>
</dbReference>
<accession>A0A1T4LU46</accession>
<evidence type="ECO:0008006" key="14">
    <source>
        <dbReference type="Google" id="ProtNLM"/>
    </source>
</evidence>
<keyword evidence="3 9" id="KW-1133">Transmembrane helix</keyword>